<dbReference type="RefSeq" id="WP_073068489.1">
    <property type="nucleotide sequence ID" value="NZ_FQUS01000039.1"/>
</dbReference>
<dbReference type="Gene3D" id="3.40.630.10">
    <property type="entry name" value="Zn peptidases"/>
    <property type="match status" value="1"/>
</dbReference>
<dbReference type="GO" id="GO:0008270">
    <property type="term" value="F:zinc ion binding"/>
    <property type="evidence" value="ECO:0007669"/>
    <property type="project" value="InterPro"/>
</dbReference>
<comment type="caution">
    <text evidence="2">Lacks conserved residue(s) required for the propagation of feature annotation.</text>
</comment>
<feature type="domain" description="Peptidase M14" evidence="3">
    <location>
        <begin position="151"/>
        <end position="411"/>
    </location>
</feature>
<dbReference type="STRING" id="1194090.SAMN05443144_1399"/>
<dbReference type="InterPro" id="IPR000834">
    <property type="entry name" value="Peptidase_M14"/>
</dbReference>
<protein>
    <submittedName>
        <fullName evidence="4">Zinc carboxypeptidase</fullName>
    </submittedName>
</protein>
<reference evidence="4 5" key="1">
    <citation type="submission" date="2016-11" db="EMBL/GenBank/DDBJ databases">
        <authorList>
            <person name="Jaros S."/>
            <person name="Januszkiewicz K."/>
            <person name="Wedrychowicz H."/>
        </authorList>
    </citation>
    <scope>NUCLEOTIDE SEQUENCE [LARGE SCALE GENOMIC DNA]</scope>
    <source>
        <strain evidence="4 5">DSM 21986</strain>
    </source>
</reference>
<dbReference type="PANTHER" id="PTHR12756:SF11">
    <property type="entry name" value="CYTOSOLIC CARBOXYPEPTIDASE 1"/>
    <property type="match status" value="1"/>
</dbReference>
<accession>A0A1M5L909</accession>
<dbReference type="GO" id="GO:0006508">
    <property type="term" value="P:proteolysis"/>
    <property type="evidence" value="ECO:0007669"/>
    <property type="project" value="InterPro"/>
</dbReference>
<comment type="cofactor">
    <cofactor evidence="1">
        <name>Zn(2+)</name>
        <dbReference type="ChEBI" id="CHEBI:29105"/>
    </cofactor>
</comment>
<evidence type="ECO:0000256" key="2">
    <source>
        <dbReference type="PROSITE-ProRule" id="PRU01379"/>
    </source>
</evidence>
<dbReference type="OrthoDB" id="1119199at2"/>
<comment type="similarity">
    <text evidence="2">Belongs to the peptidase M14 family.</text>
</comment>
<evidence type="ECO:0000313" key="4">
    <source>
        <dbReference type="EMBL" id="SHG61604.1"/>
    </source>
</evidence>
<dbReference type="PROSITE" id="PS52035">
    <property type="entry name" value="PEPTIDASE_M14"/>
    <property type="match status" value="1"/>
</dbReference>
<gene>
    <name evidence="4" type="ORF">SAMN05443144_1399</name>
</gene>
<dbReference type="Proteomes" id="UP000184041">
    <property type="component" value="Unassembled WGS sequence"/>
</dbReference>
<dbReference type="PANTHER" id="PTHR12756">
    <property type="entry name" value="CYTOSOLIC CARBOXYPEPTIDASE"/>
    <property type="match status" value="1"/>
</dbReference>
<dbReference type="AlphaFoldDB" id="A0A1M5L909"/>
<keyword evidence="4" id="KW-0378">Hydrolase</keyword>
<name>A0A1M5L909_9BACT</name>
<dbReference type="GO" id="GO:0004181">
    <property type="term" value="F:metallocarboxypeptidase activity"/>
    <property type="evidence" value="ECO:0007669"/>
    <property type="project" value="InterPro"/>
</dbReference>
<proteinExistence type="inferred from homology"/>
<dbReference type="InterPro" id="IPR050821">
    <property type="entry name" value="Cytosolic_carboxypeptidase"/>
</dbReference>
<evidence type="ECO:0000259" key="3">
    <source>
        <dbReference type="PROSITE" id="PS52035"/>
    </source>
</evidence>
<dbReference type="EMBL" id="FQUS01000039">
    <property type="protein sequence ID" value="SHG61604.1"/>
    <property type="molecule type" value="Genomic_DNA"/>
</dbReference>
<sequence>MNRIHLIKRFIFLAALILIGSISLPGCDSGSELSVEDFNFDGPHGSDGARIEKLGENHFKVMLAHAPNHPEWPNKLNFEITQNAKGNDLRLEVEFDGGTGMSFNEYFQSWSYDRQQWQPIHWEKGHQESPQYDILTFPTFEEDQVFVGTQVPMSFKEAEKLLKEWAEHPDASLHTVGKSIQGRPLYRLEINDARSTVSPEDRWVHYFANQHPGEHNSQWRMAGMIDWILSEEGAGYRQRNISHFILYMSPDASTHGWYRVNEKGVDMNRSYRAEGAHPEEQTHEAYQWQRDLEGLMDSNTPVTSIWAMHTWQGIVEPLLRTGPEMGSVLGPWTEFRDIIQQNDPDSLIKPLVVREGMPGYGATSWSDGPHKQFGITSVLCEGAGSLYTKETNITSGEILIESIAAYYDKRK</sequence>
<keyword evidence="4" id="KW-0645">Protease</keyword>
<keyword evidence="4" id="KW-0121">Carboxypeptidase</keyword>
<dbReference type="SUPFAM" id="SSF53187">
    <property type="entry name" value="Zn-dependent exopeptidases"/>
    <property type="match status" value="1"/>
</dbReference>
<keyword evidence="5" id="KW-1185">Reference proteome</keyword>
<dbReference type="Pfam" id="PF00246">
    <property type="entry name" value="Peptidase_M14"/>
    <property type="match status" value="1"/>
</dbReference>
<evidence type="ECO:0000313" key="5">
    <source>
        <dbReference type="Proteomes" id="UP000184041"/>
    </source>
</evidence>
<organism evidence="4 5">
    <name type="scientific">Fodinibius roseus</name>
    <dbReference type="NCBI Taxonomy" id="1194090"/>
    <lineage>
        <taxon>Bacteria</taxon>
        <taxon>Pseudomonadati</taxon>
        <taxon>Balneolota</taxon>
        <taxon>Balneolia</taxon>
        <taxon>Balneolales</taxon>
        <taxon>Balneolaceae</taxon>
        <taxon>Fodinibius</taxon>
    </lineage>
</organism>
<evidence type="ECO:0000256" key="1">
    <source>
        <dbReference type="ARBA" id="ARBA00001947"/>
    </source>
</evidence>